<dbReference type="InterPro" id="IPR051600">
    <property type="entry name" value="Beta-PGM-like"/>
</dbReference>
<dbReference type="PANTHER" id="PTHR46193">
    <property type="entry name" value="6-PHOSPHOGLUCONATE PHOSPHATASE"/>
    <property type="match status" value="1"/>
</dbReference>
<proteinExistence type="inferred from homology"/>
<dbReference type="OrthoDB" id="9797743at2"/>
<reference key="2">
    <citation type="submission" date="2011-04" db="EMBL/GenBank/DDBJ databases">
        <title>Complete sequence of chromosome of Haliscomenobacter hydrossis DSM 1100.</title>
        <authorList>
            <consortium name="US DOE Joint Genome Institute (JGI-PGF)"/>
            <person name="Lucas S."/>
            <person name="Han J."/>
            <person name="Lapidus A."/>
            <person name="Bruce D."/>
            <person name="Goodwin L."/>
            <person name="Pitluck S."/>
            <person name="Peters L."/>
            <person name="Kyrpides N."/>
            <person name="Mavromatis K."/>
            <person name="Ivanova N."/>
            <person name="Ovchinnikova G."/>
            <person name="Pagani I."/>
            <person name="Daligault H."/>
            <person name="Detter J.C."/>
            <person name="Han C."/>
            <person name="Land M."/>
            <person name="Hauser L."/>
            <person name="Markowitz V."/>
            <person name="Cheng J.-F."/>
            <person name="Hugenholtz P."/>
            <person name="Woyke T."/>
            <person name="Wu D."/>
            <person name="Verbarg S."/>
            <person name="Frueling A."/>
            <person name="Brambilla E."/>
            <person name="Klenk H.-P."/>
            <person name="Eisen J.A."/>
        </authorList>
    </citation>
    <scope>NUCLEOTIDE SEQUENCE</scope>
    <source>
        <strain>DSM 1100</strain>
    </source>
</reference>
<evidence type="ECO:0000256" key="5">
    <source>
        <dbReference type="ARBA" id="ARBA00023277"/>
    </source>
</evidence>
<evidence type="ECO:0000256" key="3">
    <source>
        <dbReference type="ARBA" id="ARBA00022723"/>
    </source>
</evidence>
<dbReference type="Gene3D" id="3.40.50.1000">
    <property type="entry name" value="HAD superfamily/HAD-like"/>
    <property type="match status" value="1"/>
</dbReference>
<reference evidence="6 7" key="1">
    <citation type="journal article" date="2011" name="Stand. Genomic Sci.">
        <title>Complete genome sequence of Haliscomenobacter hydrossis type strain (O).</title>
        <authorList>
            <consortium name="US DOE Joint Genome Institute (JGI-PGF)"/>
            <person name="Daligault H."/>
            <person name="Lapidus A."/>
            <person name="Zeytun A."/>
            <person name="Nolan M."/>
            <person name="Lucas S."/>
            <person name="Del Rio T.G."/>
            <person name="Tice H."/>
            <person name="Cheng J.F."/>
            <person name="Tapia R."/>
            <person name="Han C."/>
            <person name="Goodwin L."/>
            <person name="Pitluck S."/>
            <person name="Liolios K."/>
            <person name="Pagani I."/>
            <person name="Ivanova N."/>
            <person name="Huntemann M."/>
            <person name="Mavromatis K."/>
            <person name="Mikhailova N."/>
            <person name="Pati A."/>
            <person name="Chen A."/>
            <person name="Palaniappan K."/>
            <person name="Land M."/>
            <person name="Hauser L."/>
            <person name="Brambilla E.M."/>
            <person name="Rohde M."/>
            <person name="Verbarg S."/>
            <person name="Goker M."/>
            <person name="Bristow J."/>
            <person name="Eisen J.A."/>
            <person name="Markowitz V."/>
            <person name="Hugenholtz P."/>
            <person name="Kyrpides N.C."/>
            <person name="Klenk H.P."/>
            <person name="Woyke T."/>
        </authorList>
    </citation>
    <scope>NUCLEOTIDE SEQUENCE [LARGE SCALE GENOMIC DNA]</scope>
    <source>
        <strain evidence="7">ATCC 27775 / DSM 1100 / LMG 10767 / O</strain>
    </source>
</reference>
<keyword evidence="7" id="KW-1185">Reference proteome</keyword>
<protein>
    <submittedName>
        <fullName evidence="6">Haloacid dehalogenase domain protein hydrolase</fullName>
    </submittedName>
</protein>
<keyword evidence="6" id="KW-0378">Hydrolase</keyword>
<accession>F4L3K4</accession>
<dbReference type="PRINTS" id="PR00413">
    <property type="entry name" value="HADHALOGNASE"/>
</dbReference>
<dbReference type="GO" id="GO:0046872">
    <property type="term" value="F:metal ion binding"/>
    <property type="evidence" value="ECO:0007669"/>
    <property type="project" value="UniProtKB-KW"/>
</dbReference>
<dbReference type="Proteomes" id="UP000008461">
    <property type="component" value="Chromosome"/>
</dbReference>
<keyword evidence="5" id="KW-0119">Carbohydrate metabolism</keyword>
<dbReference type="InterPro" id="IPR006439">
    <property type="entry name" value="HAD-SF_hydro_IA"/>
</dbReference>
<dbReference type="HOGENOM" id="CLU_045011_13_3_10"/>
<dbReference type="eggNOG" id="COG0637">
    <property type="taxonomic scope" value="Bacteria"/>
</dbReference>
<dbReference type="InterPro" id="IPR023214">
    <property type="entry name" value="HAD_sf"/>
</dbReference>
<evidence type="ECO:0000313" key="7">
    <source>
        <dbReference type="Proteomes" id="UP000008461"/>
    </source>
</evidence>
<name>F4L3K4_HALH1</name>
<dbReference type="InterPro" id="IPR036412">
    <property type="entry name" value="HAD-like_sf"/>
</dbReference>
<dbReference type="Gene3D" id="1.10.150.240">
    <property type="entry name" value="Putative phosphatase, domain 2"/>
    <property type="match status" value="1"/>
</dbReference>
<dbReference type="SUPFAM" id="SSF56784">
    <property type="entry name" value="HAD-like"/>
    <property type="match status" value="1"/>
</dbReference>
<evidence type="ECO:0000313" key="6">
    <source>
        <dbReference type="EMBL" id="AEE53954.1"/>
    </source>
</evidence>
<dbReference type="InterPro" id="IPR023198">
    <property type="entry name" value="PGP-like_dom2"/>
</dbReference>
<evidence type="ECO:0000256" key="4">
    <source>
        <dbReference type="ARBA" id="ARBA00022842"/>
    </source>
</evidence>
<dbReference type="GO" id="GO:0016787">
    <property type="term" value="F:hydrolase activity"/>
    <property type="evidence" value="ECO:0007669"/>
    <property type="project" value="UniProtKB-KW"/>
</dbReference>
<dbReference type="KEGG" id="hhy:Halhy_6132"/>
<evidence type="ECO:0000256" key="2">
    <source>
        <dbReference type="ARBA" id="ARBA00006171"/>
    </source>
</evidence>
<organism evidence="6 7">
    <name type="scientific">Haliscomenobacter hydrossis (strain ATCC 27775 / DSM 1100 / LMG 10767 / O)</name>
    <dbReference type="NCBI Taxonomy" id="760192"/>
    <lineage>
        <taxon>Bacteria</taxon>
        <taxon>Pseudomonadati</taxon>
        <taxon>Bacteroidota</taxon>
        <taxon>Saprospiria</taxon>
        <taxon>Saprospirales</taxon>
        <taxon>Haliscomenobacteraceae</taxon>
        <taxon>Haliscomenobacter</taxon>
    </lineage>
</organism>
<keyword evidence="3" id="KW-0479">Metal-binding</keyword>
<comment type="cofactor">
    <cofactor evidence="1">
        <name>Mg(2+)</name>
        <dbReference type="ChEBI" id="CHEBI:18420"/>
    </cofactor>
</comment>
<dbReference type="STRING" id="760192.Halhy_6132"/>
<dbReference type="PANTHER" id="PTHR46193:SF18">
    <property type="entry name" value="HEXITOL PHOSPHATASE B"/>
    <property type="match status" value="1"/>
</dbReference>
<dbReference type="EMBL" id="CP002691">
    <property type="protein sequence ID" value="AEE53954.1"/>
    <property type="molecule type" value="Genomic_DNA"/>
</dbReference>
<sequence length="221" mass="24353">MIKACIFNLEGVIIDTQRIFYEALEELAKKWEVAPIDRSSESDVIYGESRKKALQALISRSGKIIDDAQRSGIMEAIDAEIASHIADITPDDLEDDVFVFIKELKNKGLNLGIVSAYPNTRKVLNRLQITHLFHSIVEIEGGGFSSVSTRAYLMVAKELGMSPDETIVFEHTKDGASAAGDANFFVVGVGRADDLQDESDLVIPDFDSLRFRKIISALGTD</sequence>
<evidence type="ECO:0000256" key="1">
    <source>
        <dbReference type="ARBA" id="ARBA00001946"/>
    </source>
</evidence>
<dbReference type="RefSeq" id="WP_013768476.1">
    <property type="nucleotide sequence ID" value="NC_015510.1"/>
</dbReference>
<keyword evidence="4" id="KW-0460">Magnesium</keyword>
<dbReference type="Pfam" id="PF00702">
    <property type="entry name" value="Hydrolase"/>
    <property type="match status" value="1"/>
</dbReference>
<gene>
    <name evidence="6" type="ordered locus">Halhy_6132</name>
</gene>
<comment type="similarity">
    <text evidence="2">Belongs to the HAD-like hydrolase superfamily. CbbY/CbbZ/Gph/YieH family.</text>
</comment>
<dbReference type="AlphaFoldDB" id="F4L3K4"/>